<evidence type="ECO:0000313" key="2">
    <source>
        <dbReference type="EMBL" id="VVD05632.1"/>
    </source>
</evidence>
<evidence type="ECO:0000259" key="1">
    <source>
        <dbReference type="Pfam" id="PF14529"/>
    </source>
</evidence>
<dbReference type="GO" id="GO:0003824">
    <property type="term" value="F:catalytic activity"/>
    <property type="evidence" value="ECO:0007669"/>
    <property type="project" value="InterPro"/>
</dbReference>
<dbReference type="SUPFAM" id="SSF56219">
    <property type="entry name" value="DNase I-like"/>
    <property type="match status" value="1"/>
</dbReference>
<evidence type="ECO:0000313" key="3">
    <source>
        <dbReference type="Proteomes" id="UP000324832"/>
    </source>
</evidence>
<dbReference type="InterPro" id="IPR005135">
    <property type="entry name" value="Endo/exonuclease/phosphatase"/>
</dbReference>
<gene>
    <name evidence="2" type="ORF">LSINAPIS_LOCUS15126</name>
</gene>
<dbReference type="Pfam" id="PF14529">
    <property type="entry name" value="Exo_endo_phos_2"/>
    <property type="match status" value="1"/>
</dbReference>
<sequence length="318" mass="36503">MDRQKNIVRTLNLLQWNAQSLRPKLKEFELKIHIAFISETWLQAESVLNVNSFNIFRKDRHDSNGGVAIIVHRSIIIVQEYHGNTSNNSIEIISLKLLNCSDIKNVVSIYCSSSVRTVVSDWENIFSAFTSKSIIVGDFNAHHSCWSNRSDTRGTQIYDIALDTGFMTLNNGEYTRIRLVNSYLQKSSPDITFISSNIAKYKDYIKDQFRNLENEENPQVFYDSLINLINKAANVSIPMIKVPQNPTGKFIPRSYWSPSLSHKVAQRRLAHREFRRNPIPNSLNVLEKKHSEARSAIYKARAQDWLEFCDSIDGATTS</sequence>
<dbReference type="AlphaFoldDB" id="A0A5E4R8U8"/>
<keyword evidence="3" id="KW-1185">Reference proteome</keyword>
<name>A0A5E4R8U8_9NEOP</name>
<dbReference type="Proteomes" id="UP000324832">
    <property type="component" value="Unassembled WGS sequence"/>
</dbReference>
<dbReference type="Gene3D" id="3.60.10.10">
    <property type="entry name" value="Endonuclease/exonuclease/phosphatase"/>
    <property type="match status" value="1"/>
</dbReference>
<dbReference type="InterPro" id="IPR036691">
    <property type="entry name" value="Endo/exonu/phosph_ase_sf"/>
</dbReference>
<accession>A0A5E4R8U8</accession>
<organism evidence="2 3">
    <name type="scientific">Leptidea sinapis</name>
    <dbReference type="NCBI Taxonomy" id="189913"/>
    <lineage>
        <taxon>Eukaryota</taxon>
        <taxon>Metazoa</taxon>
        <taxon>Ecdysozoa</taxon>
        <taxon>Arthropoda</taxon>
        <taxon>Hexapoda</taxon>
        <taxon>Insecta</taxon>
        <taxon>Pterygota</taxon>
        <taxon>Neoptera</taxon>
        <taxon>Endopterygota</taxon>
        <taxon>Lepidoptera</taxon>
        <taxon>Glossata</taxon>
        <taxon>Ditrysia</taxon>
        <taxon>Papilionoidea</taxon>
        <taxon>Pieridae</taxon>
        <taxon>Dismorphiinae</taxon>
        <taxon>Leptidea</taxon>
    </lineage>
</organism>
<dbReference type="EMBL" id="FZQP02006994">
    <property type="protein sequence ID" value="VVD05632.1"/>
    <property type="molecule type" value="Genomic_DNA"/>
</dbReference>
<feature type="domain" description="Endonuclease/exonuclease/phosphatase" evidence="1">
    <location>
        <begin position="106"/>
        <end position="202"/>
    </location>
</feature>
<reference evidence="2 3" key="1">
    <citation type="submission" date="2017-07" db="EMBL/GenBank/DDBJ databases">
        <authorList>
            <person name="Talla V."/>
            <person name="Backstrom N."/>
        </authorList>
    </citation>
    <scope>NUCLEOTIDE SEQUENCE [LARGE SCALE GENOMIC DNA]</scope>
</reference>
<proteinExistence type="predicted"/>
<protein>
    <recommendedName>
        <fullName evidence="1">Endonuclease/exonuclease/phosphatase domain-containing protein</fullName>
    </recommendedName>
</protein>